<dbReference type="Proteomes" id="UP000639338">
    <property type="component" value="Unassembled WGS sequence"/>
</dbReference>
<dbReference type="EMBL" id="JACMRX010000003">
    <property type="protein sequence ID" value="KAF7992611.1"/>
    <property type="molecule type" value="Genomic_DNA"/>
</dbReference>
<evidence type="ECO:0000313" key="2">
    <source>
        <dbReference type="EMBL" id="KAF7992611.1"/>
    </source>
</evidence>
<reference evidence="2 3" key="1">
    <citation type="submission" date="2020-08" db="EMBL/GenBank/DDBJ databases">
        <title>Aphidius gifuensis genome sequencing and assembly.</title>
        <authorList>
            <person name="Du Z."/>
        </authorList>
    </citation>
    <scope>NUCLEOTIDE SEQUENCE [LARGE SCALE GENOMIC DNA]</scope>
    <source>
        <strain evidence="2">YNYX2018</strain>
        <tissue evidence="2">Adults</tissue>
    </source>
</reference>
<evidence type="ECO:0008006" key="4">
    <source>
        <dbReference type="Google" id="ProtNLM"/>
    </source>
</evidence>
<evidence type="ECO:0000313" key="3">
    <source>
        <dbReference type="Proteomes" id="UP000639338"/>
    </source>
</evidence>
<sequence length="161" mass="18743">MRVLVVIMMFCAYEAFVQAHHCGKPTETETRYTLKEAKSFETFVEKVFGSTSAEVAKQNLTELTIRYDGEYYYLKYILGDHEVANKFRPNEPFDEKTWFGTISTTVNVIEVRHLQFLSTLSNGKQFTRNYDFDTTKLKMTGNSTSDVDCTFEIILERTKHE</sequence>
<accession>A0A834XXH4</accession>
<feature type="chain" id="PRO_5032984570" description="Odorant-binding protein" evidence="1">
    <location>
        <begin position="20"/>
        <end position="161"/>
    </location>
</feature>
<name>A0A834XXH4_APHGI</name>
<organism evidence="2 3">
    <name type="scientific">Aphidius gifuensis</name>
    <name type="common">Parasitoid wasp</name>
    <dbReference type="NCBI Taxonomy" id="684658"/>
    <lineage>
        <taxon>Eukaryota</taxon>
        <taxon>Metazoa</taxon>
        <taxon>Ecdysozoa</taxon>
        <taxon>Arthropoda</taxon>
        <taxon>Hexapoda</taxon>
        <taxon>Insecta</taxon>
        <taxon>Pterygota</taxon>
        <taxon>Neoptera</taxon>
        <taxon>Endopterygota</taxon>
        <taxon>Hymenoptera</taxon>
        <taxon>Apocrita</taxon>
        <taxon>Ichneumonoidea</taxon>
        <taxon>Braconidae</taxon>
        <taxon>Aphidiinae</taxon>
        <taxon>Aphidius</taxon>
    </lineage>
</organism>
<dbReference type="Gene3D" id="2.40.128.20">
    <property type="match status" value="1"/>
</dbReference>
<dbReference type="InterPro" id="IPR012674">
    <property type="entry name" value="Calycin"/>
</dbReference>
<dbReference type="SUPFAM" id="SSF50814">
    <property type="entry name" value="Lipocalins"/>
    <property type="match status" value="1"/>
</dbReference>
<evidence type="ECO:0000256" key="1">
    <source>
        <dbReference type="SAM" id="SignalP"/>
    </source>
</evidence>
<proteinExistence type="predicted"/>
<comment type="caution">
    <text evidence="2">The sequence shown here is derived from an EMBL/GenBank/DDBJ whole genome shotgun (WGS) entry which is preliminary data.</text>
</comment>
<protein>
    <recommendedName>
        <fullName evidence="4">Odorant-binding protein</fullName>
    </recommendedName>
</protein>
<dbReference type="AlphaFoldDB" id="A0A834XXH4"/>
<feature type="signal peptide" evidence="1">
    <location>
        <begin position="1"/>
        <end position="19"/>
    </location>
</feature>
<gene>
    <name evidence="2" type="ORF">HCN44_004955</name>
</gene>
<keyword evidence="1" id="KW-0732">Signal</keyword>
<keyword evidence="3" id="KW-1185">Reference proteome</keyword>